<gene>
    <name evidence="1" type="ORF">SBAD_LOCUS6300</name>
</gene>
<accession>A0A183IRQ3</accession>
<dbReference type="Proteomes" id="UP000270296">
    <property type="component" value="Unassembled WGS sequence"/>
</dbReference>
<evidence type="ECO:0000313" key="2">
    <source>
        <dbReference type="Proteomes" id="UP000270296"/>
    </source>
</evidence>
<dbReference type="EMBL" id="UZAM01009635">
    <property type="protein sequence ID" value="VDP09703.1"/>
    <property type="molecule type" value="Genomic_DNA"/>
</dbReference>
<evidence type="ECO:0000313" key="1">
    <source>
        <dbReference type="EMBL" id="VDP09703.1"/>
    </source>
</evidence>
<keyword evidence="2" id="KW-1185">Reference proteome</keyword>
<sequence length="336" mass="37139">TCPDGQPAASQCELDSHCFSFGKYICHCGLCCPVQHLCSDGTWAEKRCCNQSQCHLALNSSYECERGLCCLPSSTALCAKGNCLGKSRSNYMKLTKDDENLFEICKMPDPPCTISKHCLSYGSSFMCVEGQCCSLSPEVDSDDLSESTTEESTFSCPLPRNKCKRRVECKRYGEQYTCDHGWCCPVKENGDSACSGPTGYCSQNSDCETNGGGFVCRDGKCCEYQQQTVKTSPCKYPRNACESSADCAVLGKTYACRKGFCCDTNQGIASQYECLDPLDCTREFGDGYDCVNGFCEETSTVQSRSDDRCIFSWECEEMFGDEYKCINNNCLRNKSV</sequence>
<dbReference type="WBParaSite" id="SBAD_0000654401-mRNA-1">
    <property type="protein sequence ID" value="SBAD_0000654401-mRNA-1"/>
    <property type="gene ID" value="SBAD_0000654401"/>
</dbReference>
<name>A0A183IRQ3_9BILA</name>
<reference evidence="3" key="1">
    <citation type="submission" date="2016-06" db="UniProtKB">
        <authorList>
            <consortium name="WormBaseParasite"/>
        </authorList>
    </citation>
    <scope>IDENTIFICATION</scope>
</reference>
<protein>
    <submittedName>
        <fullName evidence="3">CC domain-containing protein</fullName>
    </submittedName>
</protein>
<proteinExistence type="predicted"/>
<organism evidence="3">
    <name type="scientific">Soboliphyme baturini</name>
    <dbReference type="NCBI Taxonomy" id="241478"/>
    <lineage>
        <taxon>Eukaryota</taxon>
        <taxon>Metazoa</taxon>
        <taxon>Ecdysozoa</taxon>
        <taxon>Nematoda</taxon>
        <taxon>Enoplea</taxon>
        <taxon>Dorylaimia</taxon>
        <taxon>Dioctophymatida</taxon>
        <taxon>Dioctophymatoidea</taxon>
        <taxon>Soboliphymatidae</taxon>
        <taxon>Soboliphyme</taxon>
    </lineage>
</organism>
<evidence type="ECO:0000313" key="3">
    <source>
        <dbReference type="WBParaSite" id="SBAD_0000654401-mRNA-1"/>
    </source>
</evidence>
<dbReference type="AlphaFoldDB" id="A0A183IRQ3"/>
<reference evidence="1 2" key="2">
    <citation type="submission" date="2018-11" db="EMBL/GenBank/DDBJ databases">
        <authorList>
            <consortium name="Pathogen Informatics"/>
        </authorList>
    </citation>
    <scope>NUCLEOTIDE SEQUENCE [LARGE SCALE GENOMIC DNA]</scope>
</reference>